<protein>
    <submittedName>
        <fullName evidence="3">Uncharacterized protein</fullName>
    </submittedName>
</protein>
<evidence type="ECO:0000313" key="3">
    <source>
        <dbReference type="EMBL" id="TKS55160.1"/>
    </source>
</evidence>
<dbReference type="EMBL" id="SPUH01000001">
    <property type="protein sequence ID" value="TKS55160.1"/>
    <property type="molecule type" value="Genomic_DNA"/>
</dbReference>
<name>A0A4Z1R6T5_9GAMM</name>
<comment type="caution">
    <text evidence="3">The sequence shown here is derived from an EMBL/GenBank/DDBJ whole genome shotgun (WGS) entry which is preliminary data.</text>
</comment>
<evidence type="ECO:0000256" key="2">
    <source>
        <dbReference type="SAM" id="Phobius"/>
    </source>
</evidence>
<dbReference type="AlphaFoldDB" id="A0A4Z1R6T5"/>
<keyword evidence="2" id="KW-0812">Transmembrane</keyword>
<dbReference type="Proteomes" id="UP000298681">
    <property type="component" value="Unassembled WGS sequence"/>
</dbReference>
<evidence type="ECO:0000256" key="1">
    <source>
        <dbReference type="SAM" id="MobiDB-lite"/>
    </source>
</evidence>
<sequence>MSKFDVLQHRAMALAGQVGDGLRHAMPGHAGKWLHTGATLGAARMAAHTASRSVRRHPAISGSVVLAVVAGAGLLWWASKRRKQQEMRGGRAIEGSSTRVEGRQDRKGGGRQQRSRNGGSSGSNN</sequence>
<keyword evidence="2" id="KW-0472">Membrane</keyword>
<reference evidence="3 4" key="1">
    <citation type="submission" date="2019-01" db="EMBL/GenBank/DDBJ databases">
        <authorList>
            <person name="Zhang S."/>
        </authorList>
    </citation>
    <scope>NUCLEOTIDE SEQUENCE [LARGE SCALE GENOMIC DNA]</scope>
    <source>
        <strain evidence="3 4">1626</strain>
    </source>
</reference>
<accession>A0A4Z1R6T5</accession>
<feature type="region of interest" description="Disordered" evidence="1">
    <location>
        <begin position="81"/>
        <end position="125"/>
    </location>
</feature>
<feature type="transmembrane region" description="Helical" evidence="2">
    <location>
        <begin position="59"/>
        <end position="78"/>
    </location>
</feature>
<evidence type="ECO:0000313" key="4">
    <source>
        <dbReference type="Proteomes" id="UP000298681"/>
    </source>
</evidence>
<feature type="compositionally biased region" description="Low complexity" evidence="1">
    <location>
        <begin position="115"/>
        <end position="125"/>
    </location>
</feature>
<keyword evidence="4" id="KW-1185">Reference proteome</keyword>
<gene>
    <name evidence="3" type="ORF">E4582_10565</name>
</gene>
<proteinExistence type="predicted"/>
<organism evidence="3 4">
    <name type="scientific">Luteimonas yindakuii</name>
    <dbReference type="NCBI Taxonomy" id="2565782"/>
    <lineage>
        <taxon>Bacteria</taxon>
        <taxon>Pseudomonadati</taxon>
        <taxon>Pseudomonadota</taxon>
        <taxon>Gammaproteobacteria</taxon>
        <taxon>Lysobacterales</taxon>
        <taxon>Lysobacteraceae</taxon>
        <taxon>Luteimonas</taxon>
    </lineage>
</organism>
<keyword evidence="2" id="KW-1133">Transmembrane helix</keyword>
<dbReference type="RefSeq" id="WP_134674515.1">
    <property type="nucleotide sequence ID" value="NZ_SPUH01000001.1"/>
</dbReference>